<feature type="compositionally biased region" description="Polar residues" evidence="3">
    <location>
        <begin position="289"/>
        <end position="317"/>
    </location>
</feature>
<feature type="compositionally biased region" description="Polar residues" evidence="3">
    <location>
        <begin position="648"/>
        <end position="664"/>
    </location>
</feature>
<dbReference type="GO" id="GO:0003723">
    <property type="term" value="F:RNA binding"/>
    <property type="evidence" value="ECO:0007669"/>
    <property type="project" value="UniProtKB-UniRule"/>
</dbReference>
<feature type="compositionally biased region" description="Basic and acidic residues" evidence="3">
    <location>
        <begin position="1"/>
        <end position="10"/>
    </location>
</feature>
<dbReference type="InterPro" id="IPR012677">
    <property type="entry name" value="Nucleotide-bd_a/b_plait_sf"/>
</dbReference>
<dbReference type="InterPro" id="IPR052462">
    <property type="entry name" value="SLIRP/GR-RBP-like"/>
</dbReference>
<feature type="compositionally biased region" description="Basic and acidic residues" evidence="3">
    <location>
        <begin position="736"/>
        <end position="746"/>
    </location>
</feature>
<feature type="compositionally biased region" description="Pro residues" evidence="3">
    <location>
        <begin position="934"/>
        <end position="946"/>
    </location>
</feature>
<dbReference type="AlphaFoldDB" id="A0A0G4GX89"/>
<feature type="compositionally biased region" description="Low complexity" evidence="3">
    <location>
        <begin position="690"/>
        <end position="706"/>
    </location>
</feature>
<feature type="compositionally biased region" description="Pro residues" evidence="3">
    <location>
        <begin position="620"/>
        <end position="629"/>
    </location>
</feature>
<dbReference type="VEuPathDB" id="CryptoDB:Cvel_23766"/>
<accession>A0A0G4GX89</accession>
<keyword evidence="1 2" id="KW-0694">RNA-binding</keyword>
<dbReference type="SMART" id="SM00360">
    <property type="entry name" value="RRM"/>
    <property type="match status" value="1"/>
</dbReference>
<evidence type="ECO:0000256" key="1">
    <source>
        <dbReference type="ARBA" id="ARBA00022884"/>
    </source>
</evidence>
<dbReference type="InterPro" id="IPR035979">
    <property type="entry name" value="RBD_domain_sf"/>
</dbReference>
<proteinExistence type="predicted"/>
<dbReference type="InterPro" id="IPR000504">
    <property type="entry name" value="RRM_dom"/>
</dbReference>
<feature type="region of interest" description="Disordered" evidence="3">
    <location>
        <begin position="923"/>
        <end position="980"/>
    </location>
</feature>
<feature type="region of interest" description="Disordered" evidence="3">
    <location>
        <begin position="259"/>
        <end position="365"/>
    </location>
</feature>
<feature type="region of interest" description="Disordered" evidence="3">
    <location>
        <begin position="776"/>
        <end position="874"/>
    </location>
</feature>
<feature type="region of interest" description="Disordered" evidence="3">
    <location>
        <begin position="130"/>
        <end position="244"/>
    </location>
</feature>
<feature type="compositionally biased region" description="Pro residues" evidence="3">
    <location>
        <begin position="824"/>
        <end position="836"/>
    </location>
</feature>
<feature type="region of interest" description="Disordered" evidence="3">
    <location>
        <begin position="391"/>
        <end position="760"/>
    </location>
</feature>
<organism evidence="5">
    <name type="scientific">Chromera velia CCMP2878</name>
    <dbReference type="NCBI Taxonomy" id="1169474"/>
    <lineage>
        <taxon>Eukaryota</taxon>
        <taxon>Sar</taxon>
        <taxon>Alveolata</taxon>
        <taxon>Colpodellida</taxon>
        <taxon>Chromeraceae</taxon>
        <taxon>Chromera</taxon>
    </lineage>
</organism>
<feature type="compositionally biased region" description="Pro residues" evidence="3">
    <location>
        <begin position="395"/>
        <end position="404"/>
    </location>
</feature>
<sequence>MYQDDNEIHSDQFSPPPPSSHSPEQQQGRVRPLTALQARQEELVGCEPGVGPLGANLFVFRLPGWVEERDLRYAFSPFGTVTSCKVARDRRGVSKAFGFICYSNSWEALAALQQMDNQILHPSPARRKLQYAKLQHQQLQQQQHGSGPGKERDKGRKRGDRSKGNVAGDPAEKGKDATDKEQEKDMMDEKGGTAEVEGERGVGGDATEREIGEEKDKEKEGARASASSSSTHIAVVEPGSSSASLSAAFSFPIAGTHSASFERSKAEAASPFRAASPTGTTPGWVAASSFPSPSAQRATAQESDQSIGDGASSSFASDETETGKEILQEGEEGAAVKEKGRDEAGREQKQGQQQQMEFPSIAADQAAGLRRRIRLRMKTGQDVQMRQVLGIGPRDPLPILPAVPVPWGAVAGPEGGEGVSGERGANGKSAAPDALEQIQAIAARGLGLHPLSLRSDEGPRDTREHSGGSSLPRGSARPLGPPPDRAPIGFSSHSSAAVGGPTAESRHRVGGGVSPPSGHYDGFAPPTLGGAGAVRPQYNPQQLATSYGTTRSSPTVARGQPRGFGSNRHSPTEQRGDFPDFPPDDPQSRLPSHPSYPELRDGEAFAQMFSGGPPKESPHRAPPCAPPMRSPYTTTTPTGSRDYKNEGSRSSYQQQHVSAASVSRPSGAPPSLFFPHAHSPSEAVPQADVPFSFSSSPTFPTQSQQPEAEGIAVDAPAGFPRRPQYTPPIFLPSPETRPRDSIRGEGETAVPGQRGHVHEGMTRTITPLTTVQQQRDFIASQQQQQQQWAGAPPRGVAHFPSHSSAAAGGGGIRYSGTSYESEALPPPYEDPLPPVHVEPRQQQPDPQAQLGPPFFQPVQQQQQQQHETMQSYHHLHSSLEAGNPPLDSTWSAPHPSLPSGMERGMGMGGHGQMHHQQQQYFRGGGEGELVGRPPHSPPRRLPPSMAPPAVGVGPRTMPPHESTLRHPGPVGGEQRSLSGQRTVTGVEYEYDFAEWGGGNGLLTDRERNNQ</sequence>
<dbReference type="SUPFAM" id="SSF54928">
    <property type="entry name" value="RNA-binding domain, RBD"/>
    <property type="match status" value="1"/>
</dbReference>
<dbReference type="Pfam" id="PF00076">
    <property type="entry name" value="RRM_1"/>
    <property type="match status" value="1"/>
</dbReference>
<evidence type="ECO:0000313" key="5">
    <source>
        <dbReference type="EMBL" id="CEM35655.1"/>
    </source>
</evidence>
<feature type="compositionally biased region" description="Low complexity" evidence="3">
    <location>
        <begin position="134"/>
        <end position="144"/>
    </location>
</feature>
<feature type="domain" description="RRM" evidence="4">
    <location>
        <begin position="55"/>
        <end position="134"/>
    </location>
</feature>
<protein>
    <recommendedName>
        <fullName evidence="4">RRM domain-containing protein</fullName>
    </recommendedName>
</protein>
<gene>
    <name evidence="5" type="ORF">Cvel_23766</name>
</gene>
<feature type="region of interest" description="Disordered" evidence="3">
    <location>
        <begin position="1"/>
        <end position="30"/>
    </location>
</feature>
<dbReference type="EMBL" id="CDMZ01001648">
    <property type="protein sequence ID" value="CEM35655.1"/>
    <property type="molecule type" value="Genomic_DNA"/>
</dbReference>
<feature type="compositionally biased region" description="Basic and acidic residues" evidence="3">
    <location>
        <begin position="454"/>
        <end position="466"/>
    </location>
</feature>
<evidence type="ECO:0000259" key="4">
    <source>
        <dbReference type="PROSITE" id="PS50102"/>
    </source>
</evidence>
<feature type="compositionally biased region" description="Basic and acidic residues" evidence="3">
    <location>
        <begin position="170"/>
        <end position="222"/>
    </location>
</feature>
<dbReference type="Gene3D" id="3.30.70.330">
    <property type="match status" value="1"/>
</dbReference>
<evidence type="ECO:0000256" key="2">
    <source>
        <dbReference type="PROSITE-ProRule" id="PRU00176"/>
    </source>
</evidence>
<feature type="compositionally biased region" description="Basic and acidic residues" evidence="3">
    <location>
        <begin position="334"/>
        <end position="349"/>
    </location>
</feature>
<reference evidence="5" key="1">
    <citation type="submission" date="2014-11" db="EMBL/GenBank/DDBJ databases">
        <authorList>
            <person name="Otto D Thomas"/>
            <person name="Naeem Raeece"/>
        </authorList>
    </citation>
    <scope>NUCLEOTIDE SEQUENCE</scope>
</reference>
<feature type="compositionally biased region" description="Low complexity" evidence="3">
    <location>
        <begin position="852"/>
        <end position="865"/>
    </location>
</feature>
<dbReference type="PANTHER" id="PTHR48027">
    <property type="entry name" value="HETEROGENEOUS NUCLEAR RIBONUCLEOPROTEIN 87F-RELATED"/>
    <property type="match status" value="1"/>
</dbReference>
<dbReference type="PROSITE" id="PS50102">
    <property type="entry name" value="RRM"/>
    <property type="match status" value="1"/>
</dbReference>
<evidence type="ECO:0000256" key="3">
    <source>
        <dbReference type="SAM" id="MobiDB-lite"/>
    </source>
</evidence>
<feature type="compositionally biased region" description="Polar residues" evidence="3">
    <location>
        <begin position="538"/>
        <end position="555"/>
    </location>
</feature>
<feature type="compositionally biased region" description="Low complexity" evidence="3">
    <location>
        <begin position="776"/>
        <end position="787"/>
    </location>
</feature>
<name>A0A0G4GX89_9ALVE</name>